<dbReference type="AlphaFoldDB" id="A0A243RNQ4"/>
<sequence>MCDGQQQLQRSVASQTGRLPVGRRLLVHPRRDGAPRPVLHRAARAGRALTVVARAQRERCIGLAEALSLIESVLADAGLSAEFLSTGSPEFPVHRCTLRDPAGRVLTASLGKGAGAQSTVSALFEAWQHLQHEEGQAALPGDHRRARAVPVATVVAQPELCGEQMIHRLARDYPDIDLACLRAEPLNSERAALWYPAFTRSPSCRSHPIPGDDLRYEPYLRYAYDNGTATGATEPEALLHGLLEVVERDALSHALLDWYLDERPRLSALGPDLLPPDLRRLHDEATARLGAPPLLIDITSDLGIPAYCALPSRAGPYPGVVGSGASLDPEYAVERALTEVIQSSFNLSLGVDLTLGRRLQSLRRWPLLERCARLDPAPLLDHLTFDARLPGPRPEDAAGRDSGAAGGHPAPPPADRQGPEAAGGGPGDVGAQVATVLETLERAGLPAYSFRWNPAHDRCPVLTVIVPGLEMFSMVHSAVPVFPTGRAVRRLAGHR</sequence>
<dbReference type="PANTHER" id="PTHR37809">
    <property type="entry name" value="RIBOSOMAL PROTEIN S12 METHYLTHIOTRANSFERASE ACCESSORY FACTOR YCAO"/>
    <property type="match status" value="1"/>
</dbReference>
<name>A0A243RNQ4_9ACTN</name>
<accession>A0A243RNQ4</accession>
<feature type="region of interest" description="Disordered" evidence="1">
    <location>
        <begin position="385"/>
        <end position="430"/>
    </location>
</feature>
<keyword evidence="4" id="KW-1185">Reference proteome</keyword>
<dbReference type="PANTHER" id="PTHR37809:SF1">
    <property type="entry name" value="RIBOSOMAL PROTEIN S12 METHYLTHIOTRANSFERASE ACCESSORY FACTOR YCAO"/>
    <property type="match status" value="1"/>
</dbReference>
<dbReference type="EMBL" id="NGFP01000055">
    <property type="protein sequence ID" value="OUC96584.1"/>
    <property type="molecule type" value="Genomic_DNA"/>
</dbReference>
<evidence type="ECO:0000256" key="1">
    <source>
        <dbReference type="SAM" id="MobiDB-lite"/>
    </source>
</evidence>
<evidence type="ECO:0000313" key="3">
    <source>
        <dbReference type="EMBL" id="OUC96584.1"/>
    </source>
</evidence>
<feature type="domain" description="YcaO" evidence="2">
    <location>
        <begin position="109"/>
        <end position="495"/>
    </location>
</feature>
<dbReference type="Pfam" id="PF02624">
    <property type="entry name" value="YcaO"/>
    <property type="match status" value="1"/>
</dbReference>
<protein>
    <recommendedName>
        <fullName evidence="2">YcaO domain-containing protein</fullName>
    </recommendedName>
</protein>
<organism evidence="3 4">
    <name type="scientific">Streptosporangium minutum</name>
    <dbReference type="NCBI Taxonomy" id="569862"/>
    <lineage>
        <taxon>Bacteria</taxon>
        <taxon>Bacillati</taxon>
        <taxon>Actinomycetota</taxon>
        <taxon>Actinomycetes</taxon>
        <taxon>Streptosporangiales</taxon>
        <taxon>Streptosporangiaceae</taxon>
        <taxon>Streptosporangium</taxon>
    </lineage>
</organism>
<evidence type="ECO:0000259" key="2">
    <source>
        <dbReference type="PROSITE" id="PS51664"/>
    </source>
</evidence>
<gene>
    <name evidence="3" type="ORF">CA984_14430</name>
</gene>
<evidence type="ECO:0000313" key="4">
    <source>
        <dbReference type="Proteomes" id="UP000194761"/>
    </source>
</evidence>
<comment type="caution">
    <text evidence="3">The sequence shown here is derived from an EMBL/GenBank/DDBJ whole genome shotgun (WGS) entry which is preliminary data.</text>
</comment>
<reference evidence="3 4" key="1">
    <citation type="submission" date="2017-05" db="EMBL/GenBank/DDBJ databases">
        <title>Biotechnological potential of actinobacteria isolated from South African environments.</title>
        <authorList>
            <person name="Le Roes-Hill M."/>
            <person name="Prins A."/>
            <person name="Durrell K.A."/>
        </authorList>
    </citation>
    <scope>NUCLEOTIDE SEQUENCE [LARGE SCALE GENOMIC DNA]</scope>
    <source>
        <strain evidence="3">M26</strain>
    </source>
</reference>
<dbReference type="Proteomes" id="UP000194761">
    <property type="component" value="Unassembled WGS sequence"/>
</dbReference>
<dbReference type="Gene3D" id="3.30.1330.230">
    <property type="match status" value="1"/>
</dbReference>
<proteinExistence type="predicted"/>
<dbReference type="InterPro" id="IPR003776">
    <property type="entry name" value="YcaO-like_dom"/>
</dbReference>
<dbReference type="PROSITE" id="PS51664">
    <property type="entry name" value="YCAO"/>
    <property type="match status" value="1"/>
</dbReference>